<evidence type="ECO:0000259" key="3">
    <source>
        <dbReference type="SMART" id="SM00331"/>
    </source>
</evidence>
<evidence type="ECO:0000313" key="4">
    <source>
        <dbReference type="EMBL" id="GHG08371.1"/>
    </source>
</evidence>
<dbReference type="InterPro" id="IPR052016">
    <property type="entry name" value="Bact_Sigma-Reg"/>
</dbReference>
<evidence type="ECO:0000313" key="5">
    <source>
        <dbReference type="Proteomes" id="UP000649955"/>
    </source>
</evidence>
<keyword evidence="1" id="KW-0378">Hydrolase</keyword>
<evidence type="ECO:0000259" key="2">
    <source>
        <dbReference type="SMART" id="SM00065"/>
    </source>
</evidence>
<proteinExistence type="predicted"/>
<dbReference type="InterPro" id="IPR001932">
    <property type="entry name" value="PPM-type_phosphatase-like_dom"/>
</dbReference>
<dbReference type="InterPro" id="IPR036457">
    <property type="entry name" value="PPM-type-like_dom_sf"/>
</dbReference>
<reference evidence="5" key="1">
    <citation type="journal article" date="2019" name="Int. J. Syst. Evol. Microbiol.">
        <title>The Global Catalogue of Microorganisms (GCM) 10K type strain sequencing project: providing services to taxonomists for standard genome sequencing and annotation.</title>
        <authorList>
            <consortium name="The Broad Institute Genomics Platform"/>
            <consortium name="The Broad Institute Genome Sequencing Center for Infectious Disease"/>
            <person name="Wu L."/>
            <person name="Ma J."/>
        </authorList>
    </citation>
    <scope>NUCLEOTIDE SEQUENCE [LARGE SCALE GENOMIC DNA]</scope>
    <source>
        <strain evidence="5">CGMCC 4.7680</strain>
    </source>
</reference>
<dbReference type="InterPro" id="IPR029016">
    <property type="entry name" value="GAF-like_dom_sf"/>
</dbReference>
<accession>A0ABQ3K903</accession>
<dbReference type="Pfam" id="PF07228">
    <property type="entry name" value="SpoIIE"/>
    <property type="match status" value="1"/>
</dbReference>
<comment type="caution">
    <text evidence="4">The sequence shown here is derived from an EMBL/GenBank/DDBJ whole genome shotgun (WGS) entry which is preliminary data.</text>
</comment>
<dbReference type="Pfam" id="PF13185">
    <property type="entry name" value="GAF_2"/>
    <property type="match status" value="1"/>
</dbReference>
<dbReference type="PANTHER" id="PTHR43156">
    <property type="entry name" value="STAGE II SPORULATION PROTEIN E-RELATED"/>
    <property type="match status" value="1"/>
</dbReference>
<organism evidence="4 5">
    <name type="scientific">Amycolatopsis bullii</name>
    <dbReference type="NCBI Taxonomy" id="941987"/>
    <lineage>
        <taxon>Bacteria</taxon>
        <taxon>Bacillati</taxon>
        <taxon>Actinomycetota</taxon>
        <taxon>Actinomycetes</taxon>
        <taxon>Pseudonocardiales</taxon>
        <taxon>Pseudonocardiaceae</taxon>
        <taxon>Amycolatopsis</taxon>
    </lineage>
</organism>
<dbReference type="SUPFAM" id="SSF55781">
    <property type="entry name" value="GAF domain-like"/>
    <property type="match status" value="1"/>
</dbReference>
<sequence>MSRSLDAQNRLQQLEAILGAPAAHLGLAELLAETLHRLREVMEVDTATVLRYQHSGRQLVAFAAAGIEEEVHQGVRVPVGSGFAGRVALERAPVILDHVDDSTVVNSLLWERGLHSMLGVPMLAGSELVGVLHIGSEALRRFGEPEVALMQLVADRLAAAIQLEAQEENRTATMALQRSLLPSSLPDVSGLAFGARYVPGAETGLGGDWYDLFSLPGDRLGVVMGDVSGHGLDAAVIMGRLRSALRAYALDSESPAEVLAKLDRKANHFEHGAMATVAYGVIGPDRETLTLSLAGHLPPVLAVPGEAGRLVDVPPDPPIGLTIGVPERRTTVVSLPEDAVLVLYTDGLVERRDRPVDVGMTQLAAAVRAGDPERVCAQAMAAMIGNRAAQDDVAVLAIQHRAVPAGS</sequence>
<dbReference type="Gene3D" id="3.30.450.40">
    <property type="match status" value="1"/>
</dbReference>
<feature type="domain" description="PPM-type phosphatase" evidence="3">
    <location>
        <begin position="188"/>
        <end position="400"/>
    </location>
</feature>
<gene>
    <name evidence="4" type="ORF">GCM10017567_26230</name>
</gene>
<name>A0ABQ3K903_9PSEU</name>
<feature type="domain" description="GAF" evidence="2">
    <location>
        <begin position="26"/>
        <end position="171"/>
    </location>
</feature>
<evidence type="ECO:0000256" key="1">
    <source>
        <dbReference type="ARBA" id="ARBA00022801"/>
    </source>
</evidence>
<dbReference type="SUPFAM" id="SSF81606">
    <property type="entry name" value="PP2C-like"/>
    <property type="match status" value="1"/>
</dbReference>
<dbReference type="SMART" id="SM00065">
    <property type="entry name" value="GAF"/>
    <property type="match status" value="1"/>
</dbReference>
<dbReference type="Gene3D" id="3.60.40.10">
    <property type="entry name" value="PPM-type phosphatase domain"/>
    <property type="match status" value="1"/>
</dbReference>
<dbReference type="InterPro" id="IPR003018">
    <property type="entry name" value="GAF"/>
</dbReference>
<dbReference type="RefSeq" id="WP_191309707.1">
    <property type="nucleotide sequence ID" value="NZ_BNAW01000008.1"/>
</dbReference>
<protein>
    <submittedName>
        <fullName evidence="4">Cyclic diguanylate phosphodiesterase</fullName>
    </submittedName>
</protein>
<dbReference type="EMBL" id="BNAW01000008">
    <property type="protein sequence ID" value="GHG08371.1"/>
    <property type="molecule type" value="Genomic_DNA"/>
</dbReference>
<keyword evidence="5" id="KW-1185">Reference proteome</keyword>
<dbReference type="PANTHER" id="PTHR43156:SF2">
    <property type="entry name" value="STAGE II SPORULATION PROTEIN E"/>
    <property type="match status" value="1"/>
</dbReference>
<dbReference type="Proteomes" id="UP000649955">
    <property type="component" value="Unassembled WGS sequence"/>
</dbReference>
<dbReference type="SMART" id="SM00331">
    <property type="entry name" value="PP2C_SIG"/>
    <property type="match status" value="1"/>
</dbReference>